<dbReference type="PROSITE" id="PS51708">
    <property type="entry name" value="CHAD"/>
    <property type="match status" value="1"/>
</dbReference>
<dbReference type="SMART" id="SM00880">
    <property type="entry name" value="CHAD"/>
    <property type="match status" value="1"/>
</dbReference>
<organism evidence="3 4">
    <name type="scientific">Eiseniibacteriota bacterium</name>
    <dbReference type="NCBI Taxonomy" id="2212470"/>
    <lineage>
        <taxon>Bacteria</taxon>
        <taxon>Candidatus Eiseniibacteriota</taxon>
    </lineage>
</organism>
<feature type="domain" description="CHAD" evidence="2">
    <location>
        <begin position="64"/>
        <end position="332"/>
    </location>
</feature>
<evidence type="ECO:0000313" key="4">
    <source>
        <dbReference type="Proteomes" id="UP000319836"/>
    </source>
</evidence>
<reference evidence="3 4" key="1">
    <citation type="journal article" date="2019" name="Nat. Microbiol.">
        <title>Mediterranean grassland soil C-N compound turnover is dependent on rainfall and depth, and is mediated by genomically divergent microorganisms.</title>
        <authorList>
            <person name="Diamond S."/>
            <person name="Andeer P.F."/>
            <person name="Li Z."/>
            <person name="Crits-Christoph A."/>
            <person name="Burstein D."/>
            <person name="Anantharaman K."/>
            <person name="Lane K.R."/>
            <person name="Thomas B.C."/>
            <person name="Pan C."/>
            <person name="Northen T.R."/>
            <person name="Banfield J.F."/>
        </authorList>
    </citation>
    <scope>NUCLEOTIDE SEQUENCE [LARGE SCALE GENOMIC DNA]</scope>
    <source>
        <strain evidence="3">WS_10</strain>
    </source>
</reference>
<protein>
    <submittedName>
        <fullName evidence="3">CHAD domain-containing protein</fullName>
    </submittedName>
</protein>
<accession>A0A538U8E9</accession>
<feature type="compositionally biased region" description="Basic and acidic residues" evidence="1">
    <location>
        <begin position="40"/>
        <end position="53"/>
    </location>
</feature>
<feature type="region of interest" description="Disordered" evidence="1">
    <location>
        <begin position="1"/>
        <end position="53"/>
    </location>
</feature>
<sequence length="350" mass="38975">MLHPLSAARDHGAGFSGARVRIPHPGRDRGRRRHLRGPLRARDRAAARGRQRELRTVSTARIEPVQATENRAPAVHAHVRRLAGTLESAAARLRDGRDPEAVHDIRVAARRLTSTLSLWDASLDPMSSRRARRGLRRLRRRLSRTREREVLAQQLAELIVGEPLPLREAGMIELERLARRGAASRTAAARRVRRSQIARLVRRIESCLAAFVGASERALADARAHADARKERALAALAACAEGDDDALHRARVAVKTWRYEIECLLAASDDPRGAALPLLRELQQSLGAIHDAAVLRDFIFRRAWRVRAQGRLDRSEALASLSEKAARARWRALERLPAVVARVGAPHRA</sequence>
<evidence type="ECO:0000256" key="1">
    <source>
        <dbReference type="SAM" id="MobiDB-lite"/>
    </source>
</evidence>
<dbReference type="PANTHER" id="PTHR39339:SF1">
    <property type="entry name" value="CHAD DOMAIN-CONTAINING PROTEIN"/>
    <property type="match status" value="1"/>
</dbReference>
<dbReference type="Proteomes" id="UP000319836">
    <property type="component" value="Unassembled WGS sequence"/>
</dbReference>
<evidence type="ECO:0000259" key="2">
    <source>
        <dbReference type="PROSITE" id="PS51708"/>
    </source>
</evidence>
<name>A0A538U8E9_UNCEI</name>
<dbReference type="PANTHER" id="PTHR39339">
    <property type="entry name" value="SLR1444 PROTEIN"/>
    <property type="match status" value="1"/>
</dbReference>
<proteinExistence type="predicted"/>
<evidence type="ECO:0000313" key="3">
    <source>
        <dbReference type="EMBL" id="TMQ71979.1"/>
    </source>
</evidence>
<feature type="compositionally biased region" description="Basic residues" evidence="1">
    <location>
        <begin position="21"/>
        <end position="39"/>
    </location>
</feature>
<dbReference type="EMBL" id="VBPA01000086">
    <property type="protein sequence ID" value="TMQ71979.1"/>
    <property type="molecule type" value="Genomic_DNA"/>
</dbReference>
<dbReference type="Pfam" id="PF05235">
    <property type="entry name" value="CHAD"/>
    <property type="match status" value="1"/>
</dbReference>
<dbReference type="InterPro" id="IPR038186">
    <property type="entry name" value="CHAD_dom_sf"/>
</dbReference>
<dbReference type="AlphaFoldDB" id="A0A538U8E9"/>
<dbReference type="Gene3D" id="1.40.20.10">
    <property type="entry name" value="CHAD domain"/>
    <property type="match status" value="1"/>
</dbReference>
<dbReference type="InterPro" id="IPR007899">
    <property type="entry name" value="CHAD_dom"/>
</dbReference>
<gene>
    <name evidence="3" type="ORF">E6K80_03995</name>
</gene>
<comment type="caution">
    <text evidence="3">The sequence shown here is derived from an EMBL/GenBank/DDBJ whole genome shotgun (WGS) entry which is preliminary data.</text>
</comment>